<keyword evidence="1" id="KW-1133">Transmembrane helix</keyword>
<dbReference type="EMBL" id="JAYMYS010000002">
    <property type="protein sequence ID" value="KAK7405121.1"/>
    <property type="molecule type" value="Genomic_DNA"/>
</dbReference>
<accession>A0AAN9SU14</accession>
<evidence type="ECO:0000313" key="2">
    <source>
        <dbReference type="EMBL" id="KAK7405121.1"/>
    </source>
</evidence>
<feature type="transmembrane region" description="Helical" evidence="1">
    <location>
        <begin position="39"/>
        <end position="57"/>
    </location>
</feature>
<keyword evidence="1" id="KW-0812">Transmembrane</keyword>
<gene>
    <name evidence="2" type="ORF">VNO78_06317</name>
</gene>
<dbReference type="Proteomes" id="UP001386955">
    <property type="component" value="Unassembled WGS sequence"/>
</dbReference>
<reference evidence="2 3" key="1">
    <citation type="submission" date="2024-01" db="EMBL/GenBank/DDBJ databases">
        <title>The genomes of 5 underutilized Papilionoideae crops provide insights into root nodulation and disease resistanc.</title>
        <authorList>
            <person name="Jiang F."/>
        </authorList>
    </citation>
    <scope>NUCLEOTIDE SEQUENCE [LARGE SCALE GENOMIC DNA]</scope>
    <source>
        <strain evidence="2">DUOXIRENSHENG_FW03</strain>
        <tissue evidence="2">Leaves</tissue>
    </source>
</reference>
<keyword evidence="3" id="KW-1185">Reference proteome</keyword>
<dbReference type="AlphaFoldDB" id="A0AAN9SU14"/>
<comment type="caution">
    <text evidence="2">The sequence shown here is derived from an EMBL/GenBank/DDBJ whole genome shotgun (WGS) entry which is preliminary data.</text>
</comment>
<organism evidence="2 3">
    <name type="scientific">Psophocarpus tetragonolobus</name>
    <name type="common">Winged bean</name>
    <name type="synonym">Dolichos tetragonolobus</name>
    <dbReference type="NCBI Taxonomy" id="3891"/>
    <lineage>
        <taxon>Eukaryota</taxon>
        <taxon>Viridiplantae</taxon>
        <taxon>Streptophyta</taxon>
        <taxon>Embryophyta</taxon>
        <taxon>Tracheophyta</taxon>
        <taxon>Spermatophyta</taxon>
        <taxon>Magnoliopsida</taxon>
        <taxon>eudicotyledons</taxon>
        <taxon>Gunneridae</taxon>
        <taxon>Pentapetalae</taxon>
        <taxon>rosids</taxon>
        <taxon>fabids</taxon>
        <taxon>Fabales</taxon>
        <taxon>Fabaceae</taxon>
        <taxon>Papilionoideae</taxon>
        <taxon>50 kb inversion clade</taxon>
        <taxon>NPAAA clade</taxon>
        <taxon>indigoferoid/millettioid clade</taxon>
        <taxon>Phaseoleae</taxon>
        <taxon>Psophocarpus</taxon>
    </lineage>
</organism>
<protein>
    <submittedName>
        <fullName evidence="2">Uncharacterized protein</fullName>
    </submittedName>
</protein>
<evidence type="ECO:0000313" key="3">
    <source>
        <dbReference type="Proteomes" id="UP001386955"/>
    </source>
</evidence>
<sequence>MSKDLHRGFINEMVTSLVELLSVESTSVETCFEMKPGATVVDTIILIFFLLLLSVPIGSTEGISITIFCWEGIIFLPILLTFHPYIKVILTGGFVYHNSGDERLIDKAISVENLVLASEILEIKDGVHA</sequence>
<evidence type="ECO:0000256" key="1">
    <source>
        <dbReference type="SAM" id="Phobius"/>
    </source>
</evidence>
<name>A0AAN9SU14_PSOTE</name>
<proteinExistence type="predicted"/>
<keyword evidence="1" id="KW-0472">Membrane</keyword>